<dbReference type="FunFam" id="3.40.50.10490:FF:000014">
    <property type="entry name" value="N-acetylmuramic acid 6-phosphate etherase"/>
    <property type="match status" value="1"/>
</dbReference>
<dbReference type="GO" id="GO:0046348">
    <property type="term" value="P:amino sugar catabolic process"/>
    <property type="evidence" value="ECO:0007669"/>
    <property type="project" value="InterPro"/>
</dbReference>
<accession>A0A4Z0GS62</accession>
<dbReference type="GO" id="GO:0016835">
    <property type="term" value="F:carbon-oxygen lyase activity"/>
    <property type="evidence" value="ECO:0007669"/>
    <property type="project" value="UniProtKB-UniRule"/>
</dbReference>
<dbReference type="RefSeq" id="WP_135347142.1">
    <property type="nucleotide sequence ID" value="NZ_SRJD01000002.1"/>
</dbReference>
<comment type="caution">
    <text evidence="5">The sequence shown here is derived from an EMBL/GenBank/DDBJ whole genome shotgun (WGS) entry which is preliminary data.</text>
</comment>
<dbReference type="GO" id="GO:0009254">
    <property type="term" value="P:peptidoglycan turnover"/>
    <property type="evidence" value="ECO:0007669"/>
    <property type="project" value="TreeGrafter"/>
</dbReference>
<comment type="similarity">
    <text evidence="3">Belongs to the GCKR-like family. MurNAc-6-P etherase subfamily.</text>
</comment>
<dbReference type="NCBIfam" id="NF009222">
    <property type="entry name" value="PRK12570.1"/>
    <property type="match status" value="1"/>
</dbReference>
<dbReference type="Proteomes" id="UP000298347">
    <property type="component" value="Unassembled WGS sequence"/>
</dbReference>
<dbReference type="UniPathway" id="UPA00342"/>
<organism evidence="5 6">
    <name type="scientific">Sporolactobacillus shoreae</name>
    <dbReference type="NCBI Taxonomy" id="1465501"/>
    <lineage>
        <taxon>Bacteria</taxon>
        <taxon>Bacillati</taxon>
        <taxon>Bacillota</taxon>
        <taxon>Bacilli</taxon>
        <taxon>Bacillales</taxon>
        <taxon>Sporolactobacillaceae</taxon>
        <taxon>Sporolactobacillus</taxon>
    </lineage>
</organism>
<comment type="miscellaneous">
    <text evidence="3">A lyase-type mechanism (elimination/hydration) is suggested for the cleavage of the lactyl ether bond of MurNAc 6-phosphate, with the formation of an alpha,beta-unsaturated aldehyde intermediate with (E)-stereochemistry, followed by the syn addition of water to give product.</text>
</comment>
<dbReference type="InterPro" id="IPR005488">
    <property type="entry name" value="Etherase_MurQ"/>
</dbReference>
<feature type="active site" evidence="3">
    <location>
        <position position="114"/>
    </location>
</feature>
<dbReference type="Gene3D" id="3.40.50.10490">
    <property type="entry name" value="Glucose-6-phosphate isomerase like protein, domain 1"/>
    <property type="match status" value="1"/>
</dbReference>
<dbReference type="PROSITE" id="PS51464">
    <property type="entry name" value="SIS"/>
    <property type="match status" value="1"/>
</dbReference>
<keyword evidence="1 3" id="KW-0456">Lyase</keyword>
<comment type="subunit">
    <text evidence="3">Homodimer.</text>
</comment>
<keyword evidence="2 3" id="KW-0119">Carbohydrate metabolism</keyword>
<comment type="function">
    <text evidence="3">Specifically catalyzes the cleavage of the D-lactyl ether substituent of MurNAc 6-phosphate, producing GlcNAc 6-phosphate and D-lactate.</text>
</comment>
<keyword evidence="6" id="KW-1185">Reference proteome</keyword>
<name>A0A4Z0GS62_9BACL</name>
<dbReference type="CDD" id="cd05007">
    <property type="entry name" value="SIS_Etherase"/>
    <property type="match status" value="1"/>
</dbReference>
<dbReference type="Gene3D" id="1.10.8.1080">
    <property type="match status" value="1"/>
</dbReference>
<dbReference type="HAMAP" id="MF_00068">
    <property type="entry name" value="MurQ"/>
    <property type="match status" value="1"/>
</dbReference>
<dbReference type="Pfam" id="PF22645">
    <property type="entry name" value="GKRP_SIS_N"/>
    <property type="match status" value="1"/>
</dbReference>
<dbReference type="GO" id="GO:0097367">
    <property type="term" value="F:carbohydrate derivative binding"/>
    <property type="evidence" value="ECO:0007669"/>
    <property type="project" value="InterPro"/>
</dbReference>
<dbReference type="SUPFAM" id="SSF53697">
    <property type="entry name" value="SIS domain"/>
    <property type="match status" value="1"/>
</dbReference>
<protein>
    <recommendedName>
        <fullName evidence="3">N-acetylmuramic acid 6-phosphate etherase</fullName>
        <shortName evidence="3">MurNAc-6-P etherase</shortName>
        <ecNumber evidence="3">4.2.1.126</ecNumber>
    </recommendedName>
    <alternativeName>
        <fullName evidence="3">N-acetylmuramic acid 6-phosphate hydrolase</fullName>
    </alternativeName>
    <alternativeName>
        <fullName evidence="3">N-acetylmuramic acid 6-phosphate lyase</fullName>
    </alternativeName>
</protein>
<evidence type="ECO:0000256" key="3">
    <source>
        <dbReference type="HAMAP-Rule" id="MF_00068"/>
    </source>
</evidence>
<evidence type="ECO:0000256" key="2">
    <source>
        <dbReference type="ARBA" id="ARBA00023277"/>
    </source>
</evidence>
<evidence type="ECO:0000313" key="6">
    <source>
        <dbReference type="Proteomes" id="UP000298347"/>
    </source>
</evidence>
<gene>
    <name evidence="3 5" type="primary">murQ</name>
    <name evidence="5" type="ORF">E4665_02000</name>
</gene>
<dbReference type="GO" id="GO:0016803">
    <property type="term" value="F:ether hydrolase activity"/>
    <property type="evidence" value="ECO:0007669"/>
    <property type="project" value="TreeGrafter"/>
</dbReference>
<feature type="active site" description="Proton donor" evidence="3">
    <location>
        <position position="83"/>
    </location>
</feature>
<dbReference type="InterPro" id="IPR046348">
    <property type="entry name" value="SIS_dom_sf"/>
</dbReference>
<dbReference type="PANTHER" id="PTHR10088">
    <property type="entry name" value="GLUCOKINASE REGULATORY PROTEIN"/>
    <property type="match status" value="1"/>
</dbReference>
<evidence type="ECO:0000313" key="5">
    <source>
        <dbReference type="EMBL" id="TGA99746.1"/>
    </source>
</evidence>
<dbReference type="AlphaFoldDB" id="A0A4Z0GS62"/>
<dbReference type="OrthoDB" id="9813395at2"/>
<dbReference type="EMBL" id="SRJD01000002">
    <property type="protein sequence ID" value="TGA99746.1"/>
    <property type="molecule type" value="Genomic_DNA"/>
</dbReference>
<evidence type="ECO:0000256" key="1">
    <source>
        <dbReference type="ARBA" id="ARBA00023239"/>
    </source>
</evidence>
<dbReference type="EC" id="4.2.1.126" evidence="3"/>
<dbReference type="InterPro" id="IPR001347">
    <property type="entry name" value="SIS_dom"/>
</dbReference>
<dbReference type="InterPro" id="IPR040190">
    <property type="entry name" value="MURQ/GCKR"/>
</dbReference>
<comment type="catalytic activity">
    <reaction evidence="3">
        <text>N-acetyl-D-muramate 6-phosphate + H2O = N-acetyl-D-glucosamine 6-phosphate + (R)-lactate</text>
        <dbReference type="Rhea" id="RHEA:26410"/>
        <dbReference type="ChEBI" id="CHEBI:15377"/>
        <dbReference type="ChEBI" id="CHEBI:16004"/>
        <dbReference type="ChEBI" id="CHEBI:57513"/>
        <dbReference type="ChEBI" id="CHEBI:58722"/>
        <dbReference type="EC" id="4.2.1.126"/>
    </reaction>
</comment>
<dbReference type="PANTHER" id="PTHR10088:SF4">
    <property type="entry name" value="GLUCOKINASE REGULATORY PROTEIN"/>
    <property type="match status" value="1"/>
</dbReference>
<proteinExistence type="inferred from homology"/>
<dbReference type="PROSITE" id="PS01272">
    <property type="entry name" value="GCKR"/>
    <property type="match status" value="1"/>
</dbReference>
<comment type="pathway">
    <text evidence="3">Amino-sugar metabolism; N-acetylmuramate degradation.</text>
</comment>
<dbReference type="NCBIfam" id="TIGR00274">
    <property type="entry name" value="N-acetylmuramic acid 6-phosphate etherase"/>
    <property type="match status" value="1"/>
</dbReference>
<dbReference type="InterPro" id="IPR005486">
    <property type="entry name" value="Glucokinase_regulatory_CS"/>
</dbReference>
<dbReference type="NCBIfam" id="NF003915">
    <property type="entry name" value="PRK05441.1"/>
    <property type="match status" value="1"/>
</dbReference>
<reference evidence="5 6" key="1">
    <citation type="journal article" date="2015" name="Int. J. Syst. Evol. Microbiol.">
        <title>Sporolactobacillus shoreae sp. nov. and Sporolactobacillus spathodeae sp. nov., two spore-forming lactic acid bacteria isolated from tree barks in Thailand.</title>
        <authorList>
            <person name="Thamacharoensuk T."/>
            <person name="Kitahara M."/>
            <person name="Ohkuma M."/>
            <person name="Thongchul N."/>
            <person name="Tanasupawat S."/>
        </authorList>
    </citation>
    <scope>NUCLEOTIDE SEQUENCE [LARGE SCALE GENOMIC DNA]</scope>
    <source>
        <strain evidence="5 6">BK92</strain>
    </source>
</reference>
<sequence>MDLSKIDTEQRNPDTMNIDAVPTFEMLEMINREDGKVAEAVAKILPQITKAVDSMSTKFIRGGRIVYVGAGTSGRLGFLDAAESVPTFGIEEGRITGLIAGGPEAMRRAVEGAEDNTELCEKDLKNINFSAADVLVGLAASGRTPYVIGGMNYARSIGAVTVSVTCNPAGSMNSLADCPIVCEVGPEVITGSTRMKSGTAQKMILNMMSTAIMIKDNKVFSNLMVNVQPTNGKLRERAKRIVMEITGAAEKEVGAILIESGYNVPVSIVALITGVDKEAAEKRLKEAGDNLRRALHD</sequence>
<evidence type="ECO:0000259" key="4">
    <source>
        <dbReference type="PROSITE" id="PS51464"/>
    </source>
</evidence>
<dbReference type="GO" id="GO:0097173">
    <property type="term" value="P:N-acetylmuramic acid catabolic process"/>
    <property type="evidence" value="ECO:0007669"/>
    <property type="project" value="UniProtKB-UniPathway"/>
</dbReference>
<feature type="domain" description="SIS" evidence="4">
    <location>
        <begin position="55"/>
        <end position="218"/>
    </location>
</feature>